<dbReference type="EMBL" id="BKAU01000005">
    <property type="protein sequence ID" value="GEP97667.1"/>
    <property type="molecule type" value="Genomic_DNA"/>
</dbReference>
<evidence type="ECO:0000313" key="2">
    <source>
        <dbReference type="Proteomes" id="UP000321436"/>
    </source>
</evidence>
<dbReference type="Proteomes" id="UP000321436">
    <property type="component" value="Unassembled WGS sequence"/>
</dbReference>
<keyword evidence="2" id="KW-1185">Reference proteome</keyword>
<accession>A0A512RPP9</accession>
<name>A0A512RPP9_9BACT</name>
<sequence length="379" mass="44282">MPAKIIETARQTENLWTAKIEEPDWYEHITEYFEYAYESFGQLPDGYGAPIGLNVYTAYLRNMIEQAAKVYPDKVPKLQAFLKSYESPKGKAKPTDVNELIIKYNRWVKEFPWHISYLAHLKPHFENQLPILNGTPFYNRYSGISKARIITEERMMEYIIGATTMILQAINVKALQDKKLLTDPDKKQIELINARRDHELQQLGQNFKDERSKVNRILKQWYSGEIRYLKDMAPFLQKMDSPRQEARPPKATTAIDVDKIENVFCRQMPISEVKTHFLKLTRSAKNAKPFLGEEQVYQFIARAFGGNNKLLKQRINYGHGEKRLVISLFAEFFATASRQYEPNAHCKLKYIKLLSDHFEGWSEKQVQENFKVINGAWDA</sequence>
<reference evidence="1 2" key="1">
    <citation type="submission" date="2019-07" db="EMBL/GenBank/DDBJ databases">
        <title>Whole genome shotgun sequence of Chitinophaga cymbidii NBRC 109752.</title>
        <authorList>
            <person name="Hosoyama A."/>
            <person name="Uohara A."/>
            <person name="Ohji S."/>
            <person name="Ichikawa N."/>
        </authorList>
    </citation>
    <scope>NUCLEOTIDE SEQUENCE [LARGE SCALE GENOMIC DNA]</scope>
    <source>
        <strain evidence="1 2">NBRC 109752</strain>
    </source>
</reference>
<dbReference type="AlphaFoldDB" id="A0A512RPP9"/>
<evidence type="ECO:0000313" key="1">
    <source>
        <dbReference type="EMBL" id="GEP97667.1"/>
    </source>
</evidence>
<proteinExistence type="predicted"/>
<gene>
    <name evidence="1" type="ORF">CCY01nite_39270</name>
</gene>
<organism evidence="1 2">
    <name type="scientific">Chitinophaga cymbidii</name>
    <dbReference type="NCBI Taxonomy" id="1096750"/>
    <lineage>
        <taxon>Bacteria</taxon>
        <taxon>Pseudomonadati</taxon>
        <taxon>Bacteroidota</taxon>
        <taxon>Chitinophagia</taxon>
        <taxon>Chitinophagales</taxon>
        <taxon>Chitinophagaceae</taxon>
        <taxon>Chitinophaga</taxon>
    </lineage>
</organism>
<comment type="caution">
    <text evidence="1">The sequence shown here is derived from an EMBL/GenBank/DDBJ whole genome shotgun (WGS) entry which is preliminary data.</text>
</comment>
<protein>
    <submittedName>
        <fullName evidence="1">Uncharacterized protein</fullName>
    </submittedName>
</protein>